<sequence>MSGGAIVWIVVLVVILVVLGVVVALMMNKRKNEQRRAHATELRTEAAAQSDSIAHAEREAKRAEAEAEAKRLEAERAEHQAAEARQGVHMDQAYQEDRIREAQRVDPDDKRV</sequence>
<evidence type="ECO:0000313" key="4">
    <source>
        <dbReference type="Proteomes" id="UP001501771"/>
    </source>
</evidence>
<evidence type="ECO:0000313" key="3">
    <source>
        <dbReference type="EMBL" id="GAA2139258.1"/>
    </source>
</evidence>
<evidence type="ECO:0000256" key="2">
    <source>
        <dbReference type="SAM" id="Phobius"/>
    </source>
</evidence>
<evidence type="ECO:0000256" key="1">
    <source>
        <dbReference type="SAM" id="MobiDB-lite"/>
    </source>
</evidence>
<accession>A0ABP5L2W6</accession>
<gene>
    <name evidence="3" type="ORF">GCM10009844_07940</name>
</gene>
<name>A0ABP5L2W6_9ACTN</name>
<dbReference type="PRINTS" id="PR02069">
    <property type="entry name" value="ECCREGULATOR"/>
</dbReference>
<comment type="caution">
    <text evidence="3">The sequence shown here is derived from an EMBL/GenBank/DDBJ whole genome shotgun (WGS) entry which is preliminary data.</text>
</comment>
<dbReference type="InterPro" id="IPR026247">
    <property type="entry name" value="ECSCR"/>
</dbReference>
<feature type="compositionally biased region" description="Basic and acidic residues" evidence="1">
    <location>
        <begin position="30"/>
        <end position="44"/>
    </location>
</feature>
<feature type="transmembrane region" description="Helical" evidence="2">
    <location>
        <begin position="6"/>
        <end position="27"/>
    </location>
</feature>
<dbReference type="Proteomes" id="UP001501771">
    <property type="component" value="Unassembled WGS sequence"/>
</dbReference>
<keyword evidence="2" id="KW-1133">Transmembrane helix</keyword>
<keyword evidence="2" id="KW-0812">Transmembrane</keyword>
<keyword evidence="2" id="KW-0472">Membrane</keyword>
<feature type="region of interest" description="Disordered" evidence="1">
    <location>
        <begin position="30"/>
        <end position="112"/>
    </location>
</feature>
<feature type="compositionally biased region" description="Basic and acidic residues" evidence="1">
    <location>
        <begin position="54"/>
        <end position="88"/>
    </location>
</feature>
<feature type="compositionally biased region" description="Basic and acidic residues" evidence="1">
    <location>
        <begin position="95"/>
        <end position="112"/>
    </location>
</feature>
<organism evidence="3 4">
    <name type="scientific">Nocardioides koreensis</name>
    <dbReference type="NCBI Taxonomy" id="433651"/>
    <lineage>
        <taxon>Bacteria</taxon>
        <taxon>Bacillati</taxon>
        <taxon>Actinomycetota</taxon>
        <taxon>Actinomycetes</taxon>
        <taxon>Propionibacteriales</taxon>
        <taxon>Nocardioidaceae</taxon>
        <taxon>Nocardioides</taxon>
    </lineage>
</organism>
<dbReference type="RefSeq" id="WP_344147893.1">
    <property type="nucleotide sequence ID" value="NZ_BAAAQR010000001.1"/>
</dbReference>
<keyword evidence="4" id="KW-1185">Reference proteome</keyword>
<dbReference type="EMBL" id="BAAAQR010000001">
    <property type="protein sequence ID" value="GAA2139258.1"/>
    <property type="molecule type" value="Genomic_DNA"/>
</dbReference>
<reference evidence="4" key="1">
    <citation type="journal article" date="2019" name="Int. J. Syst. Evol. Microbiol.">
        <title>The Global Catalogue of Microorganisms (GCM) 10K type strain sequencing project: providing services to taxonomists for standard genome sequencing and annotation.</title>
        <authorList>
            <consortium name="The Broad Institute Genomics Platform"/>
            <consortium name="The Broad Institute Genome Sequencing Center for Infectious Disease"/>
            <person name="Wu L."/>
            <person name="Ma J."/>
        </authorList>
    </citation>
    <scope>NUCLEOTIDE SEQUENCE [LARGE SCALE GENOMIC DNA]</scope>
    <source>
        <strain evidence="4">JCM 16022</strain>
    </source>
</reference>
<protein>
    <submittedName>
        <fullName evidence="3">Uncharacterized protein</fullName>
    </submittedName>
</protein>
<proteinExistence type="predicted"/>